<dbReference type="PATRIC" id="fig|1872076.5.peg.1215"/>
<dbReference type="Gene3D" id="3.30.1370.30">
    <property type="match status" value="1"/>
</dbReference>
<dbReference type="GO" id="GO:1990904">
    <property type="term" value="C:ribonucleoprotein complex"/>
    <property type="evidence" value="ECO:0007669"/>
    <property type="project" value="UniProtKB-KW"/>
</dbReference>
<evidence type="ECO:0000256" key="6">
    <source>
        <dbReference type="ARBA" id="ARBA00035258"/>
    </source>
</evidence>
<evidence type="ECO:0000256" key="7">
    <source>
        <dbReference type="ARBA" id="ARBA00046740"/>
    </source>
</evidence>
<comment type="subunit">
    <text evidence="7 8">Part of the 30S ribosomal subunit. Contacts proteins S5 and S12.</text>
</comment>
<evidence type="ECO:0000256" key="2">
    <source>
        <dbReference type="ARBA" id="ARBA00022730"/>
    </source>
</evidence>
<dbReference type="FunFam" id="3.30.1490.10:FF:000001">
    <property type="entry name" value="30S ribosomal protein S8"/>
    <property type="match status" value="1"/>
</dbReference>
<comment type="caution">
    <text evidence="9">The sequence shown here is derived from an EMBL/GenBank/DDBJ whole genome shotgun (WGS) entry which is preliminary data.</text>
</comment>
<dbReference type="GO" id="GO:0006412">
    <property type="term" value="P:translation"/>
    <property type="evidence" value="ECO:0007669"/>
    <property type="project" value="UniProtKB-UniRule"/>
</dbReference>
<name>A0A1E3XFS8_9BACT</name>
<dbReference type="Gene3D" id="3.30.1490.10">
    <property type="match status" value="1"/>
</dbReference>
<dbReference type="PANTHER" id="PTHR11758">
    <property type="entry name" value="40S RIBOSOMAL PROTEIN S15A"/>
    <property type="match status" value="1"/>
</dbReference>
<proteinExistence type="inferred from homology"/>
<dbReference type="Pfam" id="PF00410">
    <property type="entry name" value="Ribosomal_S8"/>
    <property type="match status" value="1"/>
</dbReference>
<sequence>MSMTDPIADMLTRIRNANMIGKETVNIPSSRIKVGIAEVLKKEGFIKDFKKIPDNKQGILRIYLKYGPLKQKVINYIKRESKPGRRIYKEVEDIRKVLNGIGISIYSTSKGILSNRECRQNKVGGEHICTIW</sequence>
<dbReference type="InterPro" id="IPR035987">
    <property type="entry name" value="Ribosomal_uS8_sf"/>
</dbReference>
<comment type="similarity">
    <text evidence="1 8">Belongs to the universal ribosomal protein uS8 family.</text>
</comment>
<dbReference type="EMBL" id="MAYW01000019">
    <property type="protein sequence ID" value="ODS33794.1"/>
    <property type="molecule type" value="Genomic_DNA"/>
</dbReference>
<keyword evidence="4 8" id="KW-0689">Ribosomal protein</keyword>
<dbReference type="GO" id="GO:0003735">
    <property type="term" value="F:structural constituent of ribosome"/>
    <property type="evidence" value="ECO:0007669"/>
    <property type="project" value="InterPro"/>
</dbReference>
<protein>
    <recommendedName>
        <fullName evidence="6 8">Small ribosomal subunit protein uS8</fullName>
    </recommendedName>
</protein>
<keyword evidence="2 8" id="KW-0699">rRNA-binding</keyword>
<reference evidence="9 10" key="1">
    <citation type="submission" date="2016-07" db="EMBL/GenBank/DDBJ databases">
        <title>Draft genome of Scalindua rubra, obtained from a brine-seawater interface in the Red Sea, sheds light on salt adaptation in anammox bacteria.</title>
        <authorList>
            <person name="Speth D.R."/>
            <person name="Lagkouvardos I."/>
            <person name="Wang Y."/>
            <person name="Qian P.-Y."/>
            <person name="Dutilh B.E."/>
            <person name="Jetten M.S."/>
        </authorList>
    </citation>
    <scope>NUCLEOTIDE SEQUENCE [LARGE SCALE GENOMIC DNA]</scope>
    <source>
        <strain evidence="9">BSI-1</strain>
    </source>
</reference>
<dbReference type="GO" id="GO:0005737">
    <property type="term" value="C:cytoplasm"/>
    <property type="evidence" value="ECO:0007669"/>
    <property type="project" value="UniProtKB-ARBA"/>
</dbReference>
<accession>A0A1E3XFS8</accession>
<dbReference type="NCBIfam" id="NF001109">
    <property type="entry name" value="PRK00136.1"/>
    <property type="match status" value="1"/>
</dbReference>
<organism evidence="9 10">
    <name type="scientific">Candidatus Scalindua rubra</name>
    <dbReference type="NCBI Taxonomy" id="1872076"/>
    <lineage>
        <taxon>Bacteria</taxon>
        <taxon>Pseudomonadati</taxon>
        <taxon>Planctomycetota</taxon>
        <taxon>Candidatus Brocadiia</taxon>
        <taxon>Candidatus Brocadiales</taxon>
        <taxon>Candidatus Scalinduaceae</taxon>
        <taxon>Candidatus Scalindua</taxon>
    </lineage>
</organism>
<evidence type="ECO:0000256" key="1">
    <source>
        <dbReference type="ARBA" id="ARBA00006471"/>
    </source>
</evidence>
<evidence type="ECO:0000256" key="8">
    <source>
        <dbReference type="HAMAP-Rule" id="MF_01302"/>
    </source>
</evidence>
<dbReference type="Proteomes" id="UP000094056">
    <property type="component" value="Unassembled WGS sequence"/>
</dbReference>
<dbReference type="SUPFAM" id="SSF56047">
    <property type="entry name" value="Ribosomal protein S8"/>
    <property type="match status" value="1"/>
</dbReference>
<dbReference type="GO" id="GO:0019843">
    <property type="term" value="F:rRNA binding"/>
    <property type="evidence" value="ECO:0007669"/>
    <property type="project" value="UniProtKB-UniRule"/>
</dbReference>
<gene>
    <name evidence="8 9" type="primary">rpsH</name>
    <name evidence="9" type="ORF">SCARUB_01053</name>
</gene>
<comment type="function">
    <text evidence="8">One of the primary rRNA binding proteins, it binds directly to 16S rRNA central domain where it helps coordinate assembly of the platform of the 30S subunit.</text>
</comment>
<dbReference type="InterPro" id="IPR000630">
    <property type="entry name" value="Ribosomal_uS8"/>
</dbReference>
<dbReference type="FunFam" id="3.30.1370.30:FF:000002">
    <property type="entry name" value="30S ribosomal protein S8"/>
    <property type="match status" value="1"/>
</dbReference>
<evidence type="ECO:0000313" key="9">
    <source>
        <dbReference type="EMBL" id="ODS33794.1"/>
    </source>
</evidence>
<evidence type="ECO:0000256" key="4">
    <source>
        <dbReference type="ARBA" id="ARBA00022980"/>
    </source>
</evidence>
<keyword evidence="3 8" id="KW-0694">RNA-binding</keyword>
<evidence type="ECO:0000313" key="10">
    <source>
        <dbReference type="Proteomes" id="UP000094056"/>
    </source>
</evidence>
<dbReference type="GO" id="GO:0005840">
    <property type="term" value="C:ribosome"/>
    <property type="evidence" value="ECO:0007669"/>
    <property type="project" value="UniProtKB-KW"/>
</dbReference>
<evidence type="ECO:0000256" key="3">
    <source>
        <dbReference type="ARBA" id="ARBA00022884"/>
    </source>
</evidence>
<evidence type="ECO:0000256" key="5">
    <source>
        <dbReference type="ARBA" id="ARBA00023274"/>
    </source>
</evidence>
<dbReference type="HAMAP" id="MF_01302_B">
    <property type="entry name" value="Ribosomal_uS8_B"/>
    <property type="match status" value="1"/>
</dbReference>
<keyword evidence="5 8" id="KW-0687">Ribonucleoprotein</keyword>
<dbReference type="AlphaFoldDB" id="A0A1E3XFS8"/>